<protein>
    <recommendedName>
        <fullName evidence="7">Protein kinase domain-containing protein</fullName>
    </recommendedName>
</protein>
<evidence type="ECO:0000256" key="6">
    <source>
        <dbReference type="SAM" id="MobiDB-lite"/>
    </source>
</evidence>
<dbReference type="PANTHER" id="PTHR46146">
    <property type="entry name" value="SERINE/THREONINE-PROTEIN KINASE-LIKE PROTEIN CCR4"/>
    <property type="match status" value="1"/>
</dbReference>
<dbReference type="InterPro" id="IPR059179">
    <property type="entry name" value="MLKL-like_MCAfunc"/>
</dbReference>
<dbReference type="InterPro" id="IPR000719">
    <property type="entry name" value="Prot_kinase_dom"/>
</dbReference>
<keyword evidence="3" id="KW-0418">Kinase</keyword>
<dbReference type="Pfam" id="PF19584">
    <property type="entry name" value="MCAfunc"/>
    <property type="match status" value="1"/>
</dbReference>
<accession>A0A2K2CLW6</accession>
<dbReference type="CDD" id="cd21037">
    <property type="entry name" value="MLKL_NTD"/>
    <property type="match status" value="1"/>
</dbReference>
<evidence type="ECO:0000259" key="7">
    <source>
        <dbReference type="PROSITE" id="PS50011"/>
    </source>
</evidence>
<dbReference type="PROSITE" id="PS00107">
    <property type="entry name" value="PROTEIN_KINASE_ATP"/>
    <property type="match status" value="1"/>
</dbReference>
<evidence type="ECO:0000256" key="3">
    <source>
        <dbReference type="ARBA" id="ARBA00022777"/>
    </source>
</evidence>
<dbReference type="InterPro" id="IPR045766">
    <property type="entry name" value="MCAfunc"/>
</dbReference>
<name>A0A2K2CLW6_BRADI</name>
<dbReference type="Gene3D" id="1.20.930.20">
    <property type="entry name" value="Adaptor protein Cbl, N-terminal domain"/>
    <property type="match status" value="1"/>
</dbReference>
<feature type="binding site" evidence="5">
    <location>
        <position position="331"/>
    </location>
    <ligand>
        <name>ATP</name>
        <dbReference type="ChEBI" id="CHEBI:30616"/>
    </ligand>
</feature>
<dbReference type="Gene3D" id="1.10.510.10">
    <property type="entry name" value="Transferase(Phosphotransferase) domain 1"/>
    <property type="match status" value="1"/>
</dbReference>
<dbReference type="InterPro" id="IPR011009">
    <property type="entry name" value="Kinase-like_dom_sf"/>
</dbReference>
<dbReference type="Gramene" id="PNT63027">
    <property type="protein sequence ID" value="PNT63027"/>
    <property type="gene ID" value="BRADI_4g10480v3"/>
</dbReference>
<evidence type="ECO:0000313" key="9">
    <source>
        <dbReference type="EnsemblPlants" id="PNT63027"/>
    </source>
</evidence>
<evidence type="ECO:0000256" key="5">
    <source>
        <dbReference type="PROSITE-ProRule" id="PRU10141"/>
    </source>
</evidence>
<dbReference type="GO" id="GO:0005524">
    <property type="term" value="F:ATP binding"/>
    <property type="evidence" value="ECO:0007669"/>
    <property type="project" value="UniProtKB-UniRule"/>
</dbReference>
<feature type="compositionally biased region" description="Basic and acidic residues" evidence="6">
    <location>
        <begin position="22"/>
        <end position="31"/>
    </location>
</feature>
<dbReference type="Pfam" id="PF00069">
    <property type="entry name" value="Pkinase"/>
    <property type="match status" value="1"/>
</dbReference>
<dbReference type="STRING" id="15368.A0A2K2CLW6"/>
<dbReference type="EnsemblPlants" id="PNT63027">
    <property type="protein sequence ID" value="PNT63027"/>
    <property type="gene ID" value="BRADI_4g10480v3"/>
</dbReference>
<dbReference type="ExpressionAtlas" id="A0A2K2CLW6">
    <property type="expression patterns" value="baseline and differential"/>
</dbReference>
<reference evidence="8 9" key="1">
    <citation type="journal article" date="2010" name="Nature">
        <title>Genome sequencing and analysis of the model grass Brachypodium distachyon.</title>
        <authorList>
            <consortium name="International Brachypodium Initiative"/>
        </authorList>
    </citation>
    <scope>NUCLEOTIDE SEQUENCE [LARGE SCALE GENOMIC DNA]</scope>
    <source>
        <strain evidence="8 9">Bd21</strain>
    </source>
</reference>
<proteinExistence type="predicted"/>
<dbReference type="PROSITE" id="PS00108">
    <property type="entry name" value="PROTEIN_KINASE_ST"/>
    <property type="match status" value="1"/>
</dbReference>
<dbReference type="InterPro" id="IPR008271">
    <property type="entry name" value="Ser/Thr_kinase_AS"/>
</dbReference>
<keyword evidence="4 5" id="KW-0067">ATP-binding</keyword>
<dbReference type="InterPro" id="IPR036537">
    <property type="entry name" value="Adaptor_Cbl_N_dom_sf"/>
</dbReference>
<reference evidence="9" key="3">
    <citation type="submission" date="2018-08" db="UniProtKB">
        <authorList>
            <consortium name="EnsemblPlants"/>
        </authorList>
    </citation>
    <scope>IDENTIFICATION</scope>
    <source>
        <strain evidence="9">cv. Bd21</strain>
    </source>
</reference>
<evidence type="ECO:0000256" key="4">
    <source>
        <dbReference type="ARBA" id="ARBA00022840"/>
    </source>
</evidence>
<reference evidence="8" key="2">
    <citation type="submission" date="2017-06" db="EMBL/GenBank/DDBJ databases">
        <title>WGS assembly of Brachypodium distachyon.</title>
        <authorList>
            <consortium name="The International Brachypodium Initiative"/>
            <person name="Lucas S."/>
            <person name="Harmon-Smith M."/>
            <person name="Lail K."/>
            <person name="Tice H."/>
            <person name="Grimwood J."/>
            <person name="Bruce D."/>
            <person name="Barry K."/>
            <person name="Shu S."/>
            <person name="Lindquist E."/>
            <person name="Wang M."/>
            <person name="Pitluck S."/>
            <person name="Vogel J.P."/>
            <person name="Garvin D.F."/>
            <person name="Mockler T.C."/>
            <person name="Schmutz J."/>
            <person name="Rokhsar D."/>
            <person name="Bevan M.W."/>
        </authorList>
    </citation>
    <scope>NUCLEOTIDE SEQUENCE</scope>
    <source>
        <strain evidence="8">Bd21</strain>
    </source>
</reference>
<feature type="region of interest" description="Disordered" evidence="6">
    <location>
        <begin position="1"/>
        <end position="52"/>
    </location>
</feature>
<sequence length="650" mass="72888">MRLTGASGPFKYYRSKSNPALGKRDQIDTRTRNRATHGHGGDEATSPTGRWRCTRGGTFSEPAGAAIALAGRCYHLSAVAFLLLEKQRATGLGAWIALEVFVEMPRRVNDGKSCTYCLPPACRWLPAMALWTGLGQAVTVAQLIGTDIGGLISMIMQAALTACQNRRECEQLARRVLMIAELLPHLQVQDPEAMRPLVGLGDTLRDAHELVVSCQGRSVAYQLVMSGRQADRFREVQSRIDSYLILFPMVSYIGITRRLDRIYNILVPDDATSGEPSPLFQSTLVQESEEVTQEESPDGTEFTWRRSWIGVGGFGTVYKGRLHDGREVAIKRAQHNTIQVEEQFRMELIVLSRLRHKHTVNLLGWCLEKDKRLLSFRRKKQDQEHLIVYEYMENGTLYDHLHREPSSSLVTVSWKMRIDVLLGVSRAIEHLHCHAMPPVIHRDIKSENVLFDSSWVPRVSDFGLSVIWDMKKNEEEFRIAGTIGYVDPEYYHTGRLNPASDVFSLGAVMLEVLTGKKAFIRDLWVDLVSFSLPIIEAGNLGKLLDRRPAPEPTPQQLQALKHVAQTAACCVQIQGKDRPAISDLVTSLEMALEHITPSTPLAGVVSLPVHFHGSHPCPLIWPEPPDTDSRWYIQEVSEGVLSDSDIPEPR</sequence>
<dbReference type="OrthoDB" id="61110at2759"/>
<dbReference type="GO" id="GO:0007166">
    <property type="term" value="P:cell surface receptor signaling pathway"/>
    <property type="evidence" value="ECO:0007669"/>
    <property type="project" value="InterPro"/>
</dbReference>
<dbReference type="PANTHER" id="PTHR46146:SF9">
    <property type="entry name" value="OS06G0151700 PROTEIN"/>
    <property type="match status" value="1"/>
</dbReference>
<keyword evidence="2 5" id="KW-0547">Nucleotide-binding</keyword>
<dbReference type="GO" id="GO:0004672">
    <property type="term" value="F:protein kinase activity"/>
    <property type="evidence" value="ECO:0007669"/>
    <property type="project" value="InterPro"/>
</dbReference>
<evidence type="ECO:0000256" key="1">
    <source>
        <dbReference type="ARBA" id="ARBA00022679"/>
    </source>
</evidence>
<dbReference type="InParanoid" id="A0A2K2CLW6"/>
<evidence type="ECO:0000256" key="2">
    <source>
        <dbReference type="ARBA" id="ARBA00022741"/>
    </source>
</evidence>
<keyword evidence="10" id="KW-1185">Reference proteome</keyword>
<dbReference type="InterPro" id="IPR017441">
    <property type="entry name" value="Protein_kinase_ATP_BS"/>
</dbReference>
<evidence type="ECO:0000313" key="10">
    <source>
        <dbReference type="Proteomes" id="UP000008810"/>
    </source>
</evidence>
<gene>
    <name evidence="8" type="ORF">BRADI_4g10480v3</name>
</gene>
<evidence type="ECO:0000313" key="8">
    <source>
        <dbReference type="EMBL" id="PNT63027.1"/>
    </source>
</evidence>
<dbReference type="PROSITE" id="PS50011">
    <property type="entry name" value="PROTEIN_KINASE_DOM"/>
    <property type="match status" value="1"/>
</dbReference>
<dbReference type="Gene3D" id="3.30.200.20">
    <property type="entry name" value="Phosphorylase Kinase, domain 1"/>
    <property type="match status" value="1"/>
</dbReference>
<dbReference type="SUPFAM" id="SSF56112">
    <property type="entry name" value="Protein kinase-like (PK-like)"/>
    <property type="match status" value="1"/>
</dbReference>
<organism evidence="8">
    <name type="scientific">Brachypodium distachyon</name>
    <name type="common">Purple false brome</name>
    <name type="synonym">Trachynia distachya</name>
    <dbReference type="NCBI Taxonomy" id="15368"/>
    <lineage>
        <taxon>Eukaryota</taxon>
        <taxon>Viridiplantae</taxon>
        <taxon>Streptophyta</taxon>
        <taxon>Embryophyta</taxon>
        <taxon>Tracheophyta</taxon>
        <taxon>Spermatophyta</taxon>
        <taxon>Magnoliopsida</taxon>
        <taxon>Liliopsida</taxon>
        <taxon>Poales</taxon>
        <taxon>Poaceae</taxon>
        <taxon>BOP clade</taxon>
        <taxon>Pooideae</taxon>
        <taxon>Stipodae</taxon>
        <taxon>Brachypodieae</taxon>
        <taxon>Brachypodium</taxon>
    </lineage>
</organism>
<keyword evidence="1" id="KW-0808">Transferase</keyword>
<dbReference type="EMBL" id="CM000883">
    <property type="protein sequence ID" value="PNT63027.1"/>
    <property type="molecule type" value="Genomic_DNA"/>
</dbReference>
<dbReference type="SMART" id="SM00220">
    <property type="entry name" value="S_TKc"/>
    <property type="match status" value="1"/>
</dbReference>
<dbReference type="Proteomes" id="UP000008810">
    <property type="component" value="Chromosome 4"/>
</dbReference>
<feature type="domain" description="Protein kinase" evidence="7">
    <location>
        <begin position="303"/>
        <end position="592"/>
    </location>
</feature>
<dbReference type="AlphaFoldDB" id="A0A2K2CLW6"/>